<dbReference type="EMBL" id="FMHT01000003">
    <property type="protein sequence ID" value="SCL35735.1"/>
    <property type="molecule type" value="Genomic_DNA"/>
</dbReference>
<reference evidence="3 4" key="1">
    <citation type="submission" date="2016-06" db="EMBL/GenBank/DDBJ databases">
        <authorList>
            <person name="Kjaerup R.B."/>
            <person name="Dalgaard T.S."/>
            <person name="Juul-Madsen H.R."/>
        </authorList>
    </citation>
    <scope>NUCLEOTIDE SEQUENCE [LARGE SCALE GENOMIC DNA]</scope>
    <source>
        <strain evidence="3 4">DSM 43818</strain>
    </source>
</reference>
<dbReference type="STRING" id="145857.GA0070616_5304"/>
<feature type="compositionally biased region" description="Low complexity" evidence="1">
    <location>
        <begin position="56"/>
        <end position="65"/>
    </location>
</feature>
<feature type="signal peptide" evidence="2">
    <location>
        <begin position="1"/>
        <end position="27"/>
    </location>
</feature>
<keyword evidence="4" id="KW-1185">Reference proteome</keyword>
<keyword evidence="2" id="KW-0732">Signal</keyword>
<gene>
    <name evidence="3" type="ORF">GA0070616_5304</name>
</gene>
<dbReference type="OrthoDB" id="3386992at2"/>
<dbReference type="Proteomes" id="UP000199699">
    <property type="component" value="Unassembled WGS sequence"/>
</dbReference>
<evidence type="ECO:0000313" key="4">
    <source>
        <dbReference type="Proteomes" id="UP000199699"/>
    </source>
</evidence>
<dbReference type="AlphaFoldDB" id="A0A1C6T2X7"/>
<feature type="region of interest" description="Disordered" evidence="1">
    <location>
        <begin position="29"/>
        <end position="65"/>
    </location>
</feature>
<dbReference type="PROSITE" id="PS51257">
    <property type="entry name" value="PROKAR_LIPOPROTEIN"/>
    <property type="match status" value="1"/>
</dbReference>
<name>A0A1C6T2X7_9ACTN</name>
<sequence length="217" mass="21887">MPNSRTAVLTAGLTGLALTLAGCTAPAEPVAPTAAAPSAATSVPEPTATPEPTASPEPTTSGSASAEQILDGNRQIHIHLVEPAGTLHVTEEGRLTIGPAPVDSGLLVLVPSGNGTHLIMTAATANGEPSCMGIRHNGISPLTVVAAACDARRGGQLFTIRPVGNTAGEPAYSISSRSAYLQRASSGELIAEELGDAPLRTTFRFDDQGVAPARPGE</sequence>
<organism evidence="3 4">
    <name type="scientific">Micromonospora nigra</name>
    <dbReference type="NCBI Taxonomy" id="145857"/>
    <lineage>
        <taxon>Bacteria</taxon>
        <taxon>Bacillati</taxon>
        <taxon>Actinomycetota</taxon>
        <taxon>Actinomycetes</taxon>
        <taxon>Micromonosporales</taxon>
        <taxon>Micromonosporaceae</taxon>
        <taxon>Micromonospora</taxon>
    </lineage>
</organism>
<dbReference type="RefSeq" id="WP_139129001.1">
    <property type="nucleotide sequence ID" value="NZ_FMHT01000003.1"/>
</dbReference>
<evidence type="ECO:0000313" key="3">
    <source>
        <dbReference type="EMBL" id="SCL35735.1"/>
    </source>
</evidence>
<protein>
    <submittedName>
        <fullName evidence="3">Uncharacterized protein</fullName>
    </submittedName>
</protein>
<accession>A0A1C6T2X7</accession>
<proteinExistence type="predicted"/>
<evidence type="ECO:0000256" key="2">
    <source>
        <dbReference type="SAM" id="SignalP"/>
    </source>
</evidence>
<evidence type="ECO:0000256" key="1">
    <source>
        <dbReference type="SAM" id="MobiDB-lite"/>
    </source>
</evidence>
<feature type="chain" id="PRO_5008746319" evidence="2">
    <location>
        <begin position="28"/>
        <end position="217"/>
    </location>
</feature>
<feature type="compositionally biased region" description="Low complexity" evidence="1">
    <location>
        <begin position="29"/>
        <end position="46"/>
    </location>
</feature>